<protein>
    <recommendedName>
        <fullName evidence="4">G-protein coupled receptors family 1 profile domain-containing protein</fullName>
    </recommendedName>
</protein>
<name>A0A3S1CAR2_ELYCH</name>
<evidence type="ECO:0008006" key="4">
    <source>
        <dbReference type="Google" id="ProtNLM"/>
    </source>
</evidence>
<organism evidence="2 3">
    <name type="scientific">Elysia chlorotica</name>
    <name type="common">Eastern emerald elysia</name>
    <name type="synonym">Sea slug</name>
    <dbReference type="NCBI Taxonomy" id="188477"/>
    <lineage>
        <taxon>Eukaryota</taxon>
        <taxon>Metazoa</taxon>
        <taxon>Spiralia</taxon>
        <taxon>Lophotrochozoa</taxon>
        <taxon>Mollusca</taxon>
        <taxon>Gastropoda</taxon>
        <taxon>Heterobranchia</taxon>
        <taxon>Euthyneura</taxon>
        <taxon>Panpulmonata</taxon>
        <taxon>Sacoglossa</taxon>
        <taxon>Placobranchoidea</taxon>
        <taxon>Plakobranchidae</taxon>
        <taxon>Elysia</taxon>
    </lineage>
</organism>
<dbReference type="Gene3D" id="1.20.1070.10">
    <property type="entry name" value="Rhodopsin 7-helix transmembrane proteins"/>
    <property type="match status" value="1"/>
</dbReference>
<evidence type="ECO:0000313" key="2">
    <source>
        <dbReference type="EMBL" id="RUS87634.1"/>
    </source>
</evidence>
<reference evidence="2 3" key="1">
    <citation type="submission" date="2019-01" db="EMBL/GenBank/DDBJ databases">
        <title>A draft genome assembly of the solar-powered sea slug Elysia chlorotica.</title>
        <authorList>
            <person name="Cai H."/>
            <person name="Li Q."/>
            <person name="Fang X."/>
            <person name="Li J."/>
            <person name="Curtis N.E."/>
            <person name="Altenburger A."/>
            <person name="Shibata T."/>
            <person name="Feng M."/>
            <person name="Maeda T."/>
            <person name="Schwartz J.A."/>
            <person name="Shigenobu S."/>
            <person name="Lundholm N."/>
            <person name="Nishiyama T."/>
            <person name="Yang H."/>
            <person name="Hasebe M."/>
            <person name="Li S."/>
            <person name="Pierce S.K."/>
            <person name="Wang J."/>
        </authorList>
    </citation>
    <scope>NUCLEOTIDE SEQUENCE [LARGE SCALE GENOMIC DNA]</scope>
    <source>
        <strain evidence="2">EC2010</strain>
        <tissue evidence="2">Whole organism of an adult</tissue>
    </source>
</reference>
<comment type="caution">
    <text evidence="2">The sequence shown here is derived from an EMBL/GenBank/DDBJ whole genome shotgun (WGS) entry which is preliminary data.</text>
</comment>
<sequence length="204" mass="23128">MTVQDYEMCYYEYDNDTSSSSSYQSDQKGFYFVLLFRVCLCTPLSLWSLLTGIVNIITYYRMGLSDGVNQNFFILSVADALQGFIALVDAVCYILGLSCAVETNFNLHTVLGAVYTFPMSVSVLTTTVIAVVRCCCVTMPFTVQKTFTARRQLAAILISCGIFSFFLVYASIHVKLYQYSTDRSVFKSRFTSRMWDITKQFVQV</sequence>
<accession>A0A3S1CAR2</accession>
<evidence type="ECO:0000313" key="3">
    <source>
        <dbReference type="Proteomes" id="UP000271974"/>
    </source>
</evidence>
<feature type="transmembrane region" description="Helical" evidence="1">
    <location>
        <begin position="153"/>
        <end position="172"/>
    </location>
</feature>
<dbReference type="AlphaFoldDB" id="A0A3S1CAR2"/>
<feature type="transmembrane region" description="Helical" evidence="1">
    <location>
        <begin position="116"/>
        <end position="141"/>
    </location>
</feature>
<dbReference type="OrthoDB" id="6080945at2759"/>
<feature type="transmembrane region" description="Helical" evidence="1">
    <location>
        <begin position="30"/>
        <end position="60"/>
    </location>
</feature>
<keyword evidence="1" id="KW-0472">Membrane</keyword>
<keyword evidence="3" id="KW-1185">Reference proteome</keyword>
<evidence type="ECO:0000256" key="1">
    <source>
        <dbReference type="SAM" id="Phobius"/>
    </source>
</evidence>
<dbReference type="Proteomes" id="UP000271974">
    <property type="component" value="Unassembled WGS sequence"/>
</dbReference>
<keyword evidence="1" id="KW-0812">Transmembrane</keyword>
<gene>
    <name evidence="2" type="ORF">EGW08_004619</name>
</gene>
<keyword evidence="1" id="KW-1133">Transmembrane helix</keyword>
<proteinExistence type="predicted"/>
<dbReference type="EMBL" id="RQTK01000105">
    <property type="protein sequence ID" value="RUS87634.1"/>
    <property type="molecule type" value="Genomic_DNA"/>
</dbReference>
<feature type="transmembrane region" description="Helical" evidence="1">
    <location>
        <begin position="72"/>
        <end position="96"/>
    </location>
</feature>
<dbReference type="SUPFAM" id="SSF81321">
    <property type="entry name" value="Family A G protein-coupled receptor-like"/>
    <property type="match status" value="1"/>
</dbReference>